<keyword evidence="4 9" id="KW-0547">Nucleotide-binding</keyword>
<proteinExistence type="predicted"/>
<dbReference type="AlphaFoldDB" id="A0A1L9S8T0"/>
<dbReference type="GO" id="GO:0005634">
    <property type="term" value="C:nucleus"/>
    <property type="evidence" value="ECO:0007669"/>
    <property type="project" value="TreeGrafter"/>
</dbReference>
<dbReference type="SMART" id="SM00220">
    <property type="entry name" value="S_TKc"/>
    <property type="match status" value="1"/>
</dbReference>
<dbReference type="EC" id="2.7.11.1" evidence="1"/>
<evidence type="ECO:0000256" key="2">
    <source>
        <dbReference type="ARBA" id="ARBA00022527"/>
    </source>
</evidence>
<protein>
    <recommendedName>
        <fullName evidence="1">non-specific serine/threonine protein kinase</fullName>
        <ecNumber evidence="1">2.7.11.1</ecNumber>
    </recommendedName>
</protein>
<dbReference type="InterPro" id="IPR011009">
    <property type="entry name" value="Kinase-like_dom_sf"/>
</dbReference>
<dbReference type="InterPro" id="IPR000719">
    <property type="entry name" value="Prot_kinase_dom"/>
</dbReference>
<feature type="domain" description="Protein kinase" evidence="10">
    <location>
        <begin position="39"/>
        <end position="386"/>
    </location>
</feature>
<dbReference type="PROSITE" id="PS00107">
    <property type="entry name" value="PROTEIN_KINASE_ATP"/>
    <property type="match status" value="1"/>
</dbReference>
<dbReference type="PANTHER" id="PTHR47634">
    <property type="entry name" value="PROTEIN KINASE DOMAIN-CONTAINING PROTEIN-RELATED"/>
    <property type="match status" value="1"/>
</dbReference>
<dbReference type="InterPro" id="IPR051334">
    <property type="entry name" value="SRPK"/>
</dbReference>
<dbReference type="Proteomes" id="UP000184188">
    <property type="component" value="Unassembled WGS sequence"/>
</dbReference>
<evidence type="ECO:0000259" key="10">
    <source>
        <dbReference type="PROSITE" id="PS50011"/>
    </source>
</evidence>
<evidence type="ECO:0000313" key="11">
    <source>
        <dbReference type="EMBL" id="OJJ43572.1"/>
    </source>
</evidence>
<evidence type="ECO:0000256" key="5">
    <source>
        <dbReference type="ARBA" id="ARBA00022777"/>
    </source>
</evidence>
<name>A0A1L9S8T0_9EURO</name>
<dbReference type="GO" id="GO:0005737">
    <property type="term" value="C:cytoplasm"/>
    <property type="evidence" value="ECO:0007669"/>
    <property type="project" value="TreeGrafter"/>
</dbReference>
<dbReference type="GO" id="GO:0004674">
    <property type="term" value="F:protein serine/threonine kinase activity"/>
    <property type="evidence" value="ECO:0007669"/>
    <property type="project" value="UniProtKB-KW"/>
</dbReference>
<dbReference type="VEuPathDB" id="FungiDB:ASPZODRAFT_161490"/>
<keyword evidence="5" id="KW-0418">Kinase</keyword>
<reference evidence="12" key="1">
    <citation type="journal article" date="2017" name="Genome Biol.">
        <title>Comparative genomics reveals high biological diversity and specific adaptations in the industrially and medically important fungal genus Aspergillus.</title>
        <authorList>
            <person name="de Vries R.P."/>
            <person name="Riley R."/>
            <person name="Wiebenga A."/>
            <person name="Aguilar-Osorio G."/>
            <person name="Amillis S."/>
            <person name="Uchima C.A."/>
            <person name="Anderluh G."/>
            <person name="Asadollahi M."/>
            <person name="Askin M."/>
            <person name="Barry K."/>
            <person name="Battaglia E."/>
            <person name="Bayram O."/>
            <person name="Benocci T."/>
            <person name="Braus-Stromeyer S.A."/>
            <person name="Caldana C."/>
            <person name="Canovas D."/>
            <person name="Cerqueira G.C."/>
            <person name="Chen F."/>
            <person name="Chen W."/>
            <person name="Choi C."/>
            <person name="Clum A."/>
            <person name="Dos Santos R.A."/>
            <person name="Damasio A.R."/>
            <person name="Diallinas G."/>
            <person name="Emri T."/>
            <person name="Fekete E."/>
            <person name="Flipphi M."/>
            <person name="Freyberg S."/>
            <person name="Gallo A."/>
            <person name="Gournas C."/>
            <person name="Habgood R."/>
            <person name="Hainaut M."/>
            <person name="Harispe M.L."/>
            <person name="Henrissat B."/>
            <person name="Hilden K.S."/>
            <person name="Hope R."/>
            <person name="Hossain A."/>
            <person name="Karabika E."/>
            <person name="Karaffa L."/>
            <person name="Karanyi Z."/>
            <person name="Krasevec N."/>
            <person name="Kuo A."/>
            <person name="Kusch H."/>
            <person name="LaButti K."/>
            <person name="Lagendijk E.L."/>
            <person name="Lapidus A."/>
            <person name="Levasseur A."/>
            <person name="Lindquist E."/>
            <person name="Lipzen A."/>
            <person name="Logrieco A.F."/>
            <person name="MacCabe A."/>
            <person name="Maekelae M.R."/>
            <person name="Malavazi I."/>
            <person name="Melin P."/>
            <person name="Meyer V."/>
            <person name="Mielnichuk N."/>
            <person name="Miskei M."/>
            <person name="Molnar A.P."/>
            <person name="Mule G."/>
            <person name="Ngan C.Y."/>
            <person name="Orejas M."/>
            <person name="Orosz E."/>
            <person name="Ouedraogo J.P."/>
            <person name="Overkamp K.M."/>
            <person name="Park H.-S."/>
            <person name="Perrone G."/>
            <person name="Piumi F."/>
            <person name="Punt P.J."/>
            <person name="Ram A.F."/>
            <person name="Ramon A."/>
            <person name="Rauscher S."/>
            <person name="Record E."/>
            <person name="Riano-Pachon D.M."/>
            <person name="Robert V."/>
            <person name="Roehrig J."/>
            <person name="Ruller R."/>
            <person name="Salamov A."/>
            <person name="Salih N.S."/>
            <person name="Samson R.A."/>
            <person name="Sandor E."/>
            <person name="Sanguinetti M."/>
            <person name="Schuetze T."/>
            <person name="Sepcic K."/>
            <person name="Shelest E."/>
            <person name="Sherlock G."/>
            <person name="Sophianopoulou V."/>
            <person name="Squina F.M."/>
            <person name="Sun H."/>
            <person name="Susca A."/>
            <person name="Todd R.B."/>
            <person name="Tsang A."/>
            <person name="Unkles S.E."/>
            <person name="van de Wiele N."/>
            <person name="van Rossen-Uffink D."/>
            <person name="Oliveira J.V."/>
            <person name="Vesth T.C."/>
            <person name="Visser J."/>
            <person name="Yu J.-H."/>
            <person name="Zhou M."/>
            <person name="Andersen M.R."/>
            <person name="Archer D.B."/>
            <person name="Baker S.E."/>
            <person name="Benoit I."/>
            <person name="Brakhage A.A."/>
            <person name="Braus G.H."/>
            <person name="Fischer R."/>
            <person name="Frisvad J.C."/>
            <person name="Goldman G.H."/>
            <person name="Houbraken J."/>
            <person name="Oakley B."/>
            <person name="Pocsi I."/>
            <person name="Scazzocchio C."/>
            <person name="Seiboth B."/>
            <person name="vanKuyk P.A."/>
            <person name="Wortman J."/>
            <person name="Dyer P.S."/>
            <person name="Grigoriev I.V."/>
        </authorList>
    </citation>
    <scope>NUCLEOTIDE SEQUENCE [LARGE SCALE GENOMIC DNA]</scope>
    <source>
        <strain evidence="12">CBS 506.65</strain>
    </source>
</reference>
<dbReference type="Gene3D" id="3.30.200.20">
    <property type="entry name" value="Phosphorylase Kinase, domain 1"/>
    <property type="match status" value="1"/>
</dbReference>
<keyword evidence="2" id="KW-0723">Serine/threonine-protein kinase</keyword>
<keyword evidence="12" id="KW-1185">Reference proteome</keyword>
<dbReference type="Gene3D" id="1.10.510.10">
    <property type="entry name" value="Transferase(Phosphotransferase) domain 1"/>
    <property type="match status" value="1"/>
</dbReference>
<gene>
    <name evidence="11" type="ORF">ASPZODRAFT_161490</name>
</gene>
<feature type="binding site" evidence="9">
    <location>
        <position position="68"/>
    </location>
    <ligand>
        <name>ATP</name>
        <dbReference type="ChEBI" id="CHEBI:30616"/>
    </ligand>
</feature>
<sequence length="397" mass="45266">MTANHRIEYNWIKGVETLEEYQPGGYHPVMIDDLLHERYRIVDKLGFGGYSTVWLAQDTQLMRYVAVKVNTADSLPHETTVLKALSAPSFIHPGHGLVPSLLDEFRVEEISFSRLFPLKFARALSYRLAQAVAYTHSRNCVHGDIHLSNILIRLPSSFDQLSISQLYEQYGEPDTVLITRCDGGPVPPNAPAKAVVPLFLGKYAEKFSLSDAHLLLLCDFGEAFSPATNPRLGKDCHTPPAFRAPEAKFEPQSPLTYSMDIWSLATAIWEIMGMKAIFSTDFVPDDEIVSQHVDVLGPMPSEWWQTWKGRSRFFHENGSPTEAYKENRWPCLKGSFEVCIQKWRQKIRDEIQEDEKAAFLDLMRHMLSFRPQDRPTAAEVLLSDWMVKWASPDYSEV</sequence>
<dbReference type="PANTHER" id="PTHR47634:SF9">
    <property type="entry name" value="PROTEIN KINASE DOMAIN-CONTAINING PROTEIN-RELATED"/>
    <property type="match status" value="1"/>
</dbReference>
<dbReference type="STRING" id="1073090.A0A1L9S8T0"/>
<organism evidence="11 12">
    <name type="scientific">Penicilliopsis zonata CBS 506.65</name>
    <dbReference type="NCBI Taxonomy" id="1073090"/>
    <lineage>
        <taxon>Eukaryota</taxon>
        <taxon>Fungi</taxon>
        <taxon>Dikarya</taxon>
        <taxon>Ascomycota</taxon>
        <taxon>Pezizomycotina</taxon>
        <taxon>Eurotiomycetes</taxon>
        <taxon>Eurotiomycetidae</taxon>
        <taxon>Eurotiales</taxon>
        <taxon>Aspergillaceae</taxon>
        <taxon>Penicilliopsis</taxon>
    </lineage>
</organism>
<dbReference type="GO" id="GO:0005524">
    <property type="term" value="F:ATP binding"/>
    <property type="evidence" value="ECO:0007669"/>
    <property type="project" value="UniProtKB-UniRule"/>
</dbReference>
<dbReference type="GO" id="GO:0000245">
    <property type="term" value="P:spliceosomal complex assembly"/>
    <property type="evidence" value="ECO:0007669"/>
    <property type="project" value="TreeGrafter"/>
</dbReference>
<dbReference type="InterPro" id="IPR017441">
    <property type="entry name" value="Protein_kinase_ATP_BS"/>
</dbReference>
<comment type="catalytic activity">
    <reaction evidence="7">
        <text>L-threonyl-[protein] + ATP = O-phospho-L-threonyl-[protein] + ADP + H(+)</text>
        <dbReference type="Rhea" id="RHEA:46608"/>
        <dbReference type="Rhea" id="RHEA-COMP:11060"/>
        <dbReference type="Rhea" id="RHEA-COMP:11605"/>
        <dbReference type="ChEBI" id="CHEBI:15378"/>
        <dbReference type="ChEBI" id="CHEBI:30013"/>
        <dbReference type="ChEBI" id="CHEBI:30616"/>
        <dbReference type="ChEBI" id="CHEBI:61977"/>
        <dbReference type="ChEBI" id="CHEBI:456216"/>
        <dbReference type="EC" id="2.7.11.1"/>
    </reaction>
</comment>
<dbReference type="SUPFAM" id="SSF56112">
    <property type="entry name" value="Protein kinase-like (PK-like)"/>
    <property type="match status" value="1"/>
</dbReference>
<dbReference type="GeneID" id="34612986"/>
<evidence type="ECO:0000256" key="7">
    <source>
        <dbReference type="ARBA" id="ARBA00047899"/>
    </source>
</evidence>
<keyword evidence="3" id="KW-0808">Transferase</keyword>
<comment type="catalytic activity">
    <reaction evidence="8">
        <text>L-seryl-[protein] + ATP = O-phospho-L-seryl-[protein] + ADP + H(+)</text>
        <dbReference type="Rhea" id="RHEA:17989"/>
        <dbReference type="Rhea" id="RHEA-COMP:9863"/>
        <dbReference type="Rhea" id="RHEA-COMP:11604"/>
        <dbReference type="ChEBI" id="CHEBI:15378"/>
        <dbReference type="ChEBI" id="CHEBI:29999"/>
        <dbReference type="ChEBI" id="CHEBI:30616"/>
        <dbReference type="ChEBI" id="CHEBI:83421"/>
        <dbReference type="ChEBI" id="CHEBI:456216"/>
        <dbReference type="EC" id="2.7.11.1"/>
    </reaction>
</comment>
<dbReference type="PROSITE" id="PS50011">
    <property type="entry name" value="PROTEIN_KINASE_DOM"/>
    <property type="match status" value="1"/>
</dbReference>
<dbReference type="RefSeq" id="XP_022578082.1">
    <property type="nucleotide sequence ID" value="XM_022726522.1"/>
</dbReference>
<dbReference type="EMBL" id="KV878351">
    <property type="protein sequence ID" value="OJJ43572.1"/>
    <property type="molecule type" value="Genomic_DNA"/>
</dbReference>
<evidence type="ECO:0000256" key="4">
    <source>
        <dbReference type="ARBA" id="ARBA00022741"/>
    </source>
</evidence>
<evidence type="ECO:0000256" key="8">
    <source>
        <dbReference type="ARBA" id="ARBA00048679"/>
    </source>
</evidence>
<evidence type="ECO:0000313" key="12">
    <source>
        <dbReference type="Proteomes" id="UP000184188"/>
    </source>
</evidence>
<dbReference type="Pfam" id="PF00069">
    <property type="entry name" value="Pkinase"/>
    <property type="match status" value="1"/>
</dbReference>
<accession>A0A1L9S8T0</accession>
<dbReference type="OrthoDB" id="5979581at2759"/>
<evidence type="ECO:0000256" key="6">
    <source>
        <dbReference type="ARBA" id="ARBA00022840"/>
    </source>
</evidence>
<evidence type="ECO:0000256" key="3">
    <source>
        <dbReference type="ARBA" id="ARBA00022679"/>
    </source>
</evidence>
<evidence type="ECO:0000256" key="9">
    <source>
        <dbReference type="PROSITE-ProRule" id="PRU10141"/>
    </source>
</evidence>
<dbReference type="GO" id="GO:0050684">
    <property type="term" value="P:regulation of mRNA processing"/>
    <property type="evidence" value="ECO:0007669"/>
    <property type="project" value="TreeGrafter"/>
</dbReference>
<keyword evidence="6 9" id="KW-0067">ATP-binding</keyword>
<evidence type="ECO:0000256" key="1">
    <source>
        <dbReference type="ARBA" id="ARBA00012513"/>
    </source>
</evidence>